<name>A0A369AVQ8_9ENTE</name>
<evidence type="ECO:0000256" key="2">
    <source>
        <dbReference type="ARBA" id="ARBA00008787"/>
    </source>
</evidence>
<evidence type="ECO:0000313" key="7">
    <source>
        <dbReference type="EMBL" id="RSU00797.1"/>
    </source>
</evidence>
<dbReference type="NCBIfam" id="TIGR00208">
    <property type="entry name" value="fliS"/>
    <property type="match status" value="1"/>
</dbReference>
<comment type="caution">
    <text evidence="6">The sequence shown here is derived from an EMBL/GenBank/DDBJ whole genome shotgun (WGS) entry which is preliminary data.</text>
</comment>
<comment type="subcellular location">
    <subcellularLocation>
        <location evidence="1">Cytoplasm</location>
        <location evidence="1">Cytosol</location>
    </subcellularLocation>
</comment>
<keyword evidence="8" id="KW-1185">Reference proteome</keyword>
<evidence type="ECO:0000256" key="3">
    <source>
        <dbReference type="ARBA" id="ARBA00022490"/>
    </source>
</evidence>
<dbReference type="SUPFAM" id="SSF101116">
    <property type="entry name" value="Flagellar export chaperone FliS"/>
    <property type="match status" value="1"/>
</dbReference>
<dbReference type="GO" id="GO:0071973">
    <property type="term" value="P:bacterial-type flagellum-dependent cell motility"/>
    <property type="evidence" value="ECO:0007669"/>
    <property type="project" value="TreeGrafter"/>
</dbReference>
<proteinExistence type="inferred from homology"/>
<keyword evidence="4" id="KW-1005">Bacterial flagellum biogenesis</keyword>
<accession>A0A369AVQ8</accession>
<keyword evidence="6" id="KW-0969">Cilium</keyword>
<dbReference type="PIRSF" id="PIRSF039090">
    <property type="entry name" value="Flis"/>
    <property type="match status" value="1"/>
</dbReference>
<keyword evidence="6" id="KW-0966">Cell projection</keyword>
<dbReference type="GO" id="GO:0005829">
    <property type="term" value="C:cytosol"/>
    <property type="evidence" value="ECO:0007669"/>
    <property type="project" value="UniProtKB-SubCell"/>
</dbReference>
<comment type="similarity">
    <text evidence="2">Belongs to the FliS family.</text>
</comment>
<dbReference type="EMBL" id="JAAVMB010000010">
    <property type="protein sequence ID" value="NKC68322.1"/>
    <property type="molecule type" value="Genomic_DNA"/>
</dbReference>
<dbReference type="OrthoDB" id="1524959at2"/>
<dbReference type="PANTHER" id="PTHR34773">
    <property type="entry name" value="FLAGELLAR SECRETION CHAPERONE FLIS"/>
    <property type="match status" value="1"/>
</dbReference>
<evidence type="ECO:0000256" key="1">
    <source>
        <dbReference type="ARBA" id="ARBA00004514"/>
    </source>
</evidence>
<reference evidence="7 8" key="1">
    <citation type="submission" date="2017-05" db="EMBL/GenBank/DDBJ databases">
        <title>Vagococcus spp. assemblies.</title>
        <authorList>
            <person name="Gulvik C.A."/>
        </authorList>
    </citation>
    <scope>NUCLEOTIDE SEQUENCE [LARGE SCALE GENOMIC DNA]</scope>
    <source>
        <strain evidence="7 8">NCFB 2497</strain>
    </source>
</reference>
<dbReference type="Gene3D" id="1.20.120.340">
    <property type="entry name" value="Flagellar protein FliS"/>
    <property type="match status" value="1"/>
</dbReference>
<evidence type="ECO:0000256" key="4">
    <source>
        <dbReference type="ARBA" id="ARBA00022795"/>
    </source>
</evidence>
<dbReference type="AlphaFoldDB" id="A0A369AVQ8"/>
<dbReference type="GeneID" id="63147095"/>
<reference evidence="6 9" key="2">
    <citation type="submission" date="2020-03" db="EMBL/GenBank/DDBJ databases">
        <title>Bacterial samples isolated from urine from healthy bovine heifers (Gyr breed).</title>
        <authorList>
            <person name="Giannattasio-Ferraz S."/>
            <person name="Maskeri L."/>
            <person name="Penido A."/>
            <person name="Barbosa-Stancioli E.F."/>
            <person name="Putonti C."/>
        </authorList>
    </citation>
    <scope>NUCLEOTIDE SEQUENCE [LARGE SCALE GENOMIC DNA]</scope>
    <source>
        <strain evidence="6 9">UFMG-H7</strain>
    </source>
</reference>
<evidence type="ECO:0000313" key="6">
    <source>
        <dbReference type="EMBL" id="NKC68322.1"/>
    </source>
</evidence>
<evidence type="ECO:0000256" key="5">
    <source>
        <dbReference type="ARBA" id="ARBA00023186"/>
    </source>
</evidence>
<dbReference type="InterPro" id="IPR036584">
    <property type="entry name" value="FliS_sf"/>
</dbReference>
<dbReference type="Proteomes" id="UP000521358">
    <property type="component" value="Unassembled WGS sequence"/>
</dbReference>
<evidence type="ECO:0000313" key="9">
    <source>
        <dbReference type="Proteomes" id="UP000521358"/>
    </source>
</evidence>
<dbReference type="EMBL" id="NGJX01000011">
    <property type="protein sequence ID" value="RSU00797.1"/>
    <property type="molecule type" value="Genomic_DNA"/>
</dbReference>
<dbReference type="Pfam" id="PF02561">
    <property type="entry name" value="FliS"/>
    <property type="match status" value="1"/>
</dbReference>
<dbReference type="InterPro" id="IPR003713">
    <property type="entry name" value="FliS"/>
</dbReference>
<keyword evidence="3" id="KW-0963">Cytoplasm</keyword>
<keyword evidence="5" id="KW-0143">Chaperone</keyword>
<keyword evidence="6" id="KW-0282">Flagellum</keyword>
<dbReference type="CDD" id="cd16098">
    <property type="entry name" value="FliS"/>
    <property type="match status" value="1"/>
</dbReference>
<evidence type="ECO:0000313" key="8">
    <source>
        <dbReference type="Proteomes" id="UP000288197"/>
    </source>
</evidence>
<dbReference type="Proteomes" id="UP000288197">
    <property type="component" value="Unassembled WGS sequence"/>
</dbReference>
<protein>
    <submittedName>
        <fullName evidence="6">Flagellar export chaperone FliS</fullName>
    </submittedName>
</protein>
<dbReference type="GO" id="GO:0044780">
    <property type="term" value="P:bacterial-type flagellum assembly"/>
    <property type="evidence" value="ECO:0007669"/>
    <property type="project" value="InterPro"/>
</dbReference>
<gene>
    <name evidence="6" type="primary">fliS</name>
    <name evidence="7" type="ORF">CBF32_10505</name>
    <name evidence="6" type="ORF">HED35_09490</name>
</gene>
<dbReference type="RefSeq" id="WP_086343240.1">
    <property type="nucleotide sequence ID" value="NZ_CP081470.1"/>
</dbReference>
<organism evidence="6 9">
    <name type="scientific">Vagococcus fluvialis</name>
    <dbReference type="NCBI Taxonomy" id="2738"/>
    <lineage>
        <taxon>Bacteria</taxon>
        <taxon>Bacillati</taxon>
        <taxon>Bacillota</taxon>
        <taxon>Bacilli</taxon>
        <taxon>Lactobacillales</taxon>
        <taxon>Enterococcaceae</taxon>
        <taxon>Vagococcus</taxon>
    </lineage>
</organism>
<sequence>MTYSKSNTAYLHNQILTASPKKLIEILIESAIKHLKLANHYIDKKDIQEVNKQLIKAQEIVMELKLSINPDVQGDVPVQLSKMYDFMFNQLIQANLSKDKEKILLVQEMLEELLETWVQL</sequence>
<dbReference type="PANTHER" id="PTHR34773:SF1">
    <property type="entry name" value="FLAGELLAR SECRETION CHAPERONE FLIS"/>
    <property type="match status" value="1"/>
</dbReference>